<sequence>MISQFNKHHGAKEVSFALGAPVYFRIYQGNKIGWAPGSISQKFGQRIYDIKAFDGKLHRRHANQLRPRMDLPHDEGLPKRRLFFPPHS</sequence>
<keyword evidence="2" id="KW-1185">Reference proteome</keyword>
<feature type="region of interest" description="Disordered" evidence="1">
    <location>
        <begin position="64"/>
        <end position="88"/>
    </location>
</feature>
<accession>A0A915EIR9</accession>
<feature type="compositionally biased region" description="Basic and acidic residues" evidence="1">
    <location>
        <begin position="67"/>
        <end position="78"/>
    </location>
</feature>
<dbReference type="AlphaFoldDB" id="A0A915EIR9"/>
<dbReference type="WBParaSite" id="jg6431">
    <property type="protein sequence ID" value="jg6431"/>
    <property type="gene ID" value="jg6431"/>
</dbReference>
<evidence type="ECO:0000256" key="1">
    <source>
        <dbReference type="SAM" id="MobiDB-lite"/>
    </source>
</evidence>
<evidence type="ECO:0000313" key="2">
    <source>
        <dbReference type="Proteomes" id="UP000887574"/>
    </source>
</evidence>
<protein>
    <submittedName>
        <fullName evidence="3">Uncharacterized protein</fullName>
    </submittedName>
</protein>
<reference evidence="3" key="1">
    <citation type="submission" date="2022-11" db="UniProtKB">
        <authorList>
            <consortium name="WormBaseParasite"/>
        </authorList>
    </citation>
    <scope>IDENTIFICATION</scope>
</reference>
<name>A0A915EIR9_9BILA</name>
<dbReference type="Proteomes" id="UP000887574">
    <property type="component" value="Unplaced"/>
</dbReference>
<evidence type="ECO:0000313" key="3">
    <source>
        <dbReference type="WBParaSite" id="jg6431"/>
    </source>
</evidence>
<organism evidence="2 3">
    <name type="scientific">Ditylenchus dipsaci</name>
    <dbReference type="NCBI Taxonomy" id="166011"/>
    <lineage>
        <taxon>Eukaryota</taxon>
        <taxon>Metazoa</taxon>
        <taxon>Ecdysozoa</taxon>
        <taxon>Nematoda</taxon>
        <taxon>Chromadorea</taxon>
        <taxon>Rhabditida</taxon>
        <taxon>Tylenchina</taxon>
        <taxon>Tylenchomorpha</taxon>
        <taxon>Sphaerularioidea</taxon>
        <taxon>Anguinidae</taxon>
        <taxon>Anguininae</taxon>
        <taxon>Ditylenchus</taxon>
    </lineage>
</organism>
<proteinExistence type="predicted"/>